<dbReference type="VEuPathDB" id="FungiDB:F503_00473"/>
<dbReference type="InterPro" id="IPR009604">
    <property type="entry name" value="LsmAD_domain"/>
</dbReference>
<protein>
    <recommendedName>
        <fullName evidence="2">LsmAD domain-containing protein</fullName>
    </recommendedName>
</protein>
<dbReference type="GO" id="GO:0034063">
    <property type="term" value="P:stress granule assembly"/>
    <property type="evidence" value="ECO:0007669"/>
    <property type="project" value="TreeGrafter"/>
</dbReference>
<feature type="region of interest" description="Disordered" evidence="1">
    <location>
        <begin position="442"/>
        <end position="601"/>
    </location>
</feature>
<dbReference type="PANTHER" id="PTHR12854">
    <property type="entry name" value="ATAXIN 2-RELATED"/>
    <property type="match status" value="1"/>
</dbReference>
<feature type="compositionally biased region" description="Low complexity" evidence="1">
    <location>
        <begin position="472"/>
        <end position="532"/>
    </location>
</feature>
<feature type="compositionally biased region" description="Low complexity" evidence="1">
    <location>
        <begin position="338"/>
        <end position="360"/>
    </location>
</feature>
<feature type="region of interest" description="Disordered" evidence="1">
    <location>
        <begin position="222"/>
        <end position="364"/>
    </location>
</feature>
<sequence length="1121" mass="118063">MAPPRRGPGDAMGGGGKRDSTGTPSQRKDGPSGPFRTQNGSRPGFRTDTAISNTRAGQERQLKRWVPEGPPEADGSLESSSSPSNAKWDQFAANERLFGLKTDYNENYYTTAIDRSHPQYNERAALADRAARDIETSAPTTAHVAEERIMDFITGGNEEQGGDEEDKYSGVRRQQQQQDFPPLIPSQQNNKYTPPARRAPTAHSTVAGAPVDPAIISAQIKGGPLRKAQGSAKATDEIKGAAQIPSRPAAAVAIPQLPLVKTPELKSSADKPADAKQGDKPAASSASASGTPTPVPATDSAKTPAQPSRGTASKPVTPSIPSTATLRAAVTPGRSSLSPAAKPGATSASAANSPAPQSATEGVENALLKDFRDFATQQRMHAEKARANKMKADAQVKLQELKKFANSFKLSTPVPSDLISIIAKDPAKQKQIQEKAIQNAEELAKSKTDVSKVKSAASSVSSIKTPASSTPGNSTPAANTTGAATPNPTSGSVTGAEASTPAAPTGPSASTSAGSVSTATPTLTPAASVAATENAKPSPISGGRPQGPMHNSHNGPNSGMPNRHPNSRGGYVQQNFRQQSQPYRGDRSGPQHISQGHSTGHLAERIRNSDQNQNRYNKNVNNHGHSHFNSPGDGRAPPTGPANPTLDNNYSRRMSNISGNGSTGSGHMPQKLNPTTHEFRPSPFAAAFNPTGPSAGSSPRSTINPVNTGDHSAAISSSTSVAAAIPSPRANGGSLIRRKTQNVNPAKCNILTFLKNQKPHPGRNWDSNGGVPNSFDTIAVWRQPEDSEKPDSTMNMSYTEYFERLAFNTASMPTPLQGHAMPHGMPQMAHQHQHPMHMQHMGPRPTPHNMPPMPMHGNAGGPGHMPQASFNGTEMMASNSAQSYASPRPPHAPMYPQHTGATPQMAYNQPGMPFMHNGPQMNQFRSYSNNPQGFMPPQNMPMMPMMPQHFGGGMMPGQHQMMYPGGPQFMGPPGAGNGPPPQQMAGSNGYPSPRPVAAPMMGQQGSQQGQPMYGMSPSTQYQQPAFGPQHQGQGGMRGGYNNPGAQHFGTSPQQGMHHYGASQRNGSGNHSGRNHHGHNNHNNNNNHHAPAPQSSHGGQSGPPNPSHQGRQAGGDGPEEAK</sequence>
<feature type="compositionally biased region" description="Polar residues" evidence="1">
    <location>
        <begin position="172"/>
        <end position="192"/>
    </location>
</feature>
<dbReference type="SMART" id="SM01272">
    <property type="entry name" value="LsmAD"/>
    <property type="match status" value="1"/>
</dbReference>
<dbReference type="eggNOG" id="KOG2375">
    <property type="taxonomic scope" value="Eukaryota"/>
</dbReference>
<dbReference type="STRING" id="1262450.S3C777"/>
<reference evidence="3 4" key="1">
    <citation type="journal article" date="2013" name="BMC Genomics">
        <title>The genome and transcriptome of the pine saprophyte Ophiostoma piceae, and a comparison with the bark beetle-associated pine pathogen Grosmannia clavigera.</title>
        <authorList>
            <person name="Haridas S."/>
            <person name="Wang Y."/>
            <person name="Lim L."/>
            <person name="Massoumi Alamouti S."/>
            <person name="Jackman S."/>
            <person name="Docking R."/>
            <person name="Robertson G."/>
            <person name="Birol I."/>
            <person name="Bohlmann J."/>
            <person name="Breuil C."/>
        </authorList>
    </citation>
    <scope>NUCLEOTIDE SEQUENCE [LARGE SCALE GENOMIC DNA]</scope>
    <source>
        <strain evidence="3 4">UAMH 11346</strain>
    </source>
</reference>
<feature type="compositionally biased region" description="Polar residues" evidence="1">
    <location>
        <begin position="77"/>
        <end position="87"/>
    </location>
</feature>
<feature type="compositionally biased region" description="Basic and acidic residues" evidence="1">
    <location>
        <begin position="263"/>
        <end position="279"/>
    </location>
</feature>
<feature type="compositionally biased region" description="Basic and acidic residues" evidence="1">
    <location>
        <begin position="16"/>
        <end position="30"/>
    </location>
</feature>
<evidence type="ECO:0000313" key="3">
    <source>
        <dbReference type="EMBL" id="EPE07751.1"/>
    </source>
</evidence>
<dbReference type="Proteomes" id="UP000016923">
    <property type="component" value="Unassembled WGS sequence"/>
</dbReference>
<feature type="compositionally biased region" description="Basic and acidic residues" evidence="1">
    <location>
        <begin position="57"/>
        <end position="66"/>
    </location>
</feature>
<organism evidence="3 4">
    <name type="scientific">Ophiostoma piceae (strain UAMH 11346)</name>
    <name type="common">Sap stain fungus</name>
    <dbReference type="NCBI Taxonomy" id="1262450"/>
    <lineage>
        <taxon>Eukaryota</taxon>
        <taxon>Fungi</taxon>
        <taxon>Dikarya</taxon>
        <taxon>Ascomycota</taxon>
        <taxon>Pezizomycotina</taxon>
        <taxon>Sordariomycetes</taxon>
        <taxon>Sordariomycetidae</taxon>
        <taxon>Ophiostomatales</taxon>
        <taxon>Ophiostomataceae</taxon>
        <taxon>Ophiostoma</taxon>
    </lineage>
</organism>
<accession>S3C777</accession>
<dbReference type="GO" id="GO:0010494">
    <property type="term" value="C:cytoplasmic stress granule"/>
    <property type="evidence" value="ECO:0007669"/>
    <property type="project" value="TreeGrafter"/>
</dbReference>
<feature type="compositionally biased region" description="Low complexity" evidence="1">
    <location>
        <begin position="281"/>
        <end position="298"/>
    </location>
</feature>
<evidence type="ECO:0000313" key="4">
    <source>
        <dbReference type="Proteomes" id="UP000016923"/>
    </source>
</evidence>
<name>S3C777_OPHP1</name>
<dbReference type="InterPro" id="IPR045117">
    <property type="entry name" value="ATXN2-like"/>
</dbReference>
<feature type="compositionally biased region" description="Polar residues" evidence="1">
    <location>
        <begin position="691"/>
        <end position="710"/>
    </location>
</feature>
<dbReference type="PANTHER" id="PTHR12854:SF7">
    <property type="entry name" value="ATAXIN-2 HOMOLOG"/>
    <property type="match status" value="1"/>
</dbReference>
<feature type="domain" description="LsmAD" evidence="2">
    <location>
        <begin position="98"/>
        <end position="174"/>
    </location>
</feature>
<dbReference type="HOGENOM" id="CLU_007072_0_0_1"/>
<feature type="region of interest" description="Disordered" evidence="1">
    <location>
        <begin position="1"/>
        <end position="88"/>
    </location>
</feature>
<feature type="compositionally biased region" description="Polar residues" evidence="1">
    <location>
        <begin position="572"/>
        <end position="582"/>
    </location>
</feature>
<evidence type="ECO:0000256" key="1">
    <source>
        <dbReference type="SAM" id="MobiDB-lite"/>
    </source>
</evidence>
<dbReference type="AlphaFoldDB" id="S3C777"/>
<feature type="region of interest" description="Disordered" evidence="1">
    <location>
        <begin position="613"/>
        <end position="720"/>
    </location>
</feature>
<dbReference type="GO" id="GO:0003824">
    <property type="term" value="F:catalytic activity"/>
    <property type="evidence" value="ECO:0007669"/>
    <property type="project" value="InterPro"/>
</dbReference>
<feature type="region of interest" description="Disordered" evidence="1">
    <location>
        <begin position="965"/>
        <end position="1121"/>
    </location>
</feature>
<feature type="compositionally biased region" description="Polar residues" evidence="1">
    <location>
        <begin position="300"/>
        <end position="325"/>
    </location>
</feature>
<feature type="compositionally biased region" description="Low complexity" evidence="1">
    <location>
        <begin position="453"/>
        <end position="464"/>
    </location>
</feature>
<dbReference type="PROSITE" id="PS00163">
    <property type="entry name" value="FUMARATE_LYASES"/>
    <property type="match status" value="1"/>
</dbReference>
<keyword evidence="4" id="KW-1185">Reference proteome</keyword>
<gene>
    <name evidence="3" type="ORF">F503_00473</name>
</gene>
<dbReference type="OMA" id="RMQMSAS"/>
<feature type="compositionally biased region" description="Low complexity" evidence="1">
    <location>
        <begin position="613"/>
        <end position="622"/>
    </location>
</feature>
<feature type="compositionally biased region" description="Low complexity" evidence="1">
    <location>
        <begin position="999"/>
        <end position="1016"/>
    </location>
</feature>
<evidence type="ECO:0000259" key="2">
    <source>
        <dbReference type="SMART" id="SM01272"/>
    </source>
</evidence>
<proteinExistence type="predicted"/>
<dbReference type="OrthoDB" id="2275718at2759"/>
<feature type="compositionally biased region" description="Polar residues" evidence="1">
    <location>
        <begin position="645"/>
        <end position="654"/>
    </location>
</feature>
<feature type="compositionally biased region" description="Polar residues" evidence="1">
    <location>
        <begin position="549"/>
        <end position="560"/>
    </location>
</feature>
<dbReference type="GO" id="GO:0003729">
    <property type="term" value="F:mRNA binding"/>
    <property type="evidence" value="ECO:0007669"/>
    <property type="project" value="TreeGrafter"/>
</dbReference>
<feature type="region of interest" description="Disordered" evidence="1">
    <location>
        <begin position="155"/>
        <end position="210"/>
    </location>
</feature>
<dbReference type="Pfam" id="PF06741">
    <property type="entry name" value="LsmAD"/>
    <property type="match status" value="1"/>
</dbReference>
<dbReference type="EMBL" id="KE148150">
    <property type="protein sequence ID" value="EPE07751.1"/>
    <property type="molecule type" value="Genomic_DNA"/>
</dbReference>
<dbReference type="InterPro" id="IPR020557">
    <property type="entry name" value="Fumarate_lyase_CS"/>
</dbReference>
<feature type="compositionally biased region" description="Basic and acidic residues" evidence="1">
    <location>
        <begin position="442"/>
        <end position="452"/>
    </location>
</feature>